<dbReference type="KEGG" id="vg:3197484"/>
<reference evidence="2 3" key="1">
    <citation type="journal article" date="2004" name="J. Bacteriol.">
        <title>Lactobacillus plantarum bacteriophage LP65: a new member of the SPO1-like genus of the family Myoviridae.</title>
        <authorList>
            <person name="Chibani-Chennoufi S."/>
            <person name="Dillmann M.L."/>
            <person name="Marvin-Guy L."/>
            <person name="Rami-Shojaei S."/>
            <person name="Brussow H."/>
        </authorList>
    </citation>
    <scope>NUCLEOTIDE SEQUENCE</scope>
</reference>
<feature type="compositionally biased region" description="Polar residues" evidence="1">
    <location>
        <begin position="304"/>
        <end position="315"/>
    </location>
</feature>
<dbReference type="EMBL" id="AY682195">
    <property type="protein sequence ID" value="AAV35929.1"/>
    <property type="molecule type" value="Genomic_DNA"/>
</dbReference>
<evidence type="ECO:0000313" key="3">
    <source>
        <dbReference type="Proteomes" id="UP000002117"/>
    </source>
</evidence>
<dbReference type="OrthoDB" id="2213at10239"/>
<gene>
    <name evidence="2" type="ORF">orf109</name>
</gene>
<accession>Q5ULK5</accession>
<sequence>MYTQDKTKDIMKKSFFGGDRAVAFDTNKEDILNENLPENVKKSAFTAGHSITPDTQTDGAANRIESLNRDLKVTTWGERDFTLYNDIAKQPVDNTVLKYTQYYSHGRTGHSLFQPEIGIGDVNNPNERQRTINIKYIVDTHVTSIALQRANTIVDSLKVQEYAAISTVIKTDEWAMFYGDADLTSGQKGEGLQFDGLFKLIAPENHIDLRGGRLSPAALNMAARKIGEGFGTPTDAYMPIGIKADFVNQHLNGQRVMLPGQTGGMTTGLDIDKFLSAHGSIRIQGSTIMDSDNKLDFDRPVSPTAPTAPQLSATVTPDGGGLWHEADKTDSKGEVILNKEVGVEQSYVAVMVSRHGDSRPSLVQTATPTKKDDAITLTITPNAMQNVIPDYVAIYRKSNFDSDALEANTDASGNRGSYYLIGKVAVREQEGATITFVDTNARIAGCGDVFVIENRPETVALQEFIPLSKLNLAVTTTATSFVVLNYVALALYYPKRGAVLENVVYSRVEDLELS</sequence>
<keyword evidence="3" id="KW-1185">Reference proteome</keyword>
<dbReference type="RefSeq" id="YP_164744.1">
    <property type="nucleotide sequence ID" value="NC_006565.1"/>
</dbReference>
<name>Q5ULK5_9CAUD</name>
<evidence type="ECO:0000256" key="1">
    <source>
        <dbReference type="SAM" id="MobiDB-lite"/>
    </source>
</evidence>
<feature type="region of interest" description="Disordered" evidence="1">
    <location>
        <begin position="303"/>
        <end position="329"/>
    </location>
</feature>
<organism evidence="2 3">
    <name type="scientific">Lactobacillus phage LP65</name>
    <dbReference type="NCBI Taxonomy" id="2892344"/>
    <lineage>
        <taxon>Viruses</taxon>
        <taxon>Duplodnaviria</taxon>
        <taxon>Heunggongvirae</taxon>
        <taxon>Uroviricota</taxon>
        <taxon>Caudoviricetes</taxon>
        <taxon>Herelleviridae</taxon>
        <taxon>Salchichonvirus</taxon>
        <taxon>Salchichonvirus LP65</taxon>
    </lineage>
</organism>
<dbReference type="Proteomes" id="UP000002117">
    <property type="component" value="Segment"/>
</dbReference>
<evidence type="ECO:0000313" key="2">
    <source>
        <dbReference type="EMBL" id="AAV35929.1"/>
    </source>
</evidence>
<protein>
    <submittedName>
        <fullName evidence="2">Orf109</fullName>
    </submittedName>
</protein>
<proteinExistence type="predicted"/>